<sequence length="346" mass="37933">MQQDSKINNVTSTTIDTVSKLPKLGFLGVGWIGRNRLESIAKHKAGEIVYVSDPVLANTEEVLKSTPQAKLVTSLEQMLTEEVDGVVIATPSALHAEQSITALNAGKAVFCQKPLGRNRIETQKVVEAARQADKLLGVDLSYRYTQAMQQVYQVIQSGEIGEIYGVELTFHNAYGPDKPWFYDPKLSGGGCIIDLGVHLVDLALWGLNFPVVESVTSSLFSKGKRITNPDQQVEDYATASIHLQTGTHVQLTCSWNLPAGQEAIISAVFYGTNGGVAFKNQNGSFYDFVAERYYGTRTEILYSSSDNWSGRAGVIWANRLAAGEKFNPEAEEFVKVAEVLDNIYGR</sequence>
<evidence type="ECO:0000313" key="5">
    <source>
        <dbReference type="Proteomes" id="UP000514509"/>
    </source>
</evidence>
<feature type="domain" description="GFO/IDH/MocA-like oxidoreductase" evidence="3">
    <location>
        <begin position="148"/>
        <end position="276"/>
    </location>
</feature>
<dbReference type="SUPFAM" id="SSF51735">
    <property type="entry name" value="NAD(P)-binding Rossmann-fold domains"/>
    <property type="match status" value="1"/>
</dbReference>
<dbReference type="KEGG" id="add:HUW48_14715"/>
<dbReference type="RefSeq" id="WP_182411670.1">
    <property type="nucleotide sequence ID" value="NZ_CP055153.1"/>
</dbReference>
<dbReference type="GO" id="GO:0000166">
    <property type="term" value="F:nucleotide binding"/>
    <property type="evidence" value="ECO:0007669"/>
    <property type="project" value="InterPro"/>
</dbReference>
<dbReference type="InterPro" id="IPR000683">
    <property type="entry name" value="Gfo/Idh/MocA-like_OxRdtase_N"/>
</dbReference>
<feature type="domain" description="Gfo/Idh/MocA-like oxidoreductase N-terminal" evidence="2">
    <location>
        <begin position="24"/>
        <end position="139"/>
    </location>
</feature>
<organism evidence="4 5">
    <name type="scientific">Adhaeribacter radiodurans</name>
    <dbReference type="NCBI Taxonomy" id="2745197"/>
    <lineage>
        <taxon>Bacteria</taxon>
        <taxon>Pseudomonadati</taxon>
        <taxon>Bacteroidota</taxon>
        <taxon>Cytophagia</taxon>
        <taxon>Cytophagales</taxon>
        <taxon>Hymenobacteraceae</taxon>
        <taxon>Adhaeribacter</taxon>
    </lineage>
</organism>
<evidence type="ECO:0000259" key="3">
    <source>
        <dbReference type="Pfam" id="PF22725"/>
    </source>
</evidence>
<gene>
    <name evidence="4" type="ORF">HUW48_14715</name>
</gene>
<dbReference type="PANTHER" id="PTHR43818">
    <property type="entry name" value="BCDNA.GH03377"/>
    <property type="match status" value="1"/>
</dbReference>
<proteinExistence type="predicted"/>
<dbReference type="Gene3D" id="3.30.360.10">
    <property type="entry name" value="Dihydrodipicolinate Reductase, domain 2"/>
    <property type="match status" value="1"/>
</dbReference>
<dbReference type="SUPFAM" id="SSF55347">
    <property type="entry name" value="Glyceraldehyde-3-phosphate dehydrogenase-like, C-terminal domain"/>
    <property type="match status" value="1"/>
</dbReference>
<protein>
    <submittedName>
        <fullName evidence="4">Gfo/Idh/MocA family oxidoreductase</fullName>
    </submittedName>
</protein>
<accession>A0A7L7L8R6</accession>
<evidence type="ECO:0000313" key="4">
    <source>
        <dbReference type="EMBL" id="QMU29211.1"/>
    </source>
</evidence>
<dbReference type="Gene3D" id="3.40.50.720">
    <property type="entry name" value="NAD(P)-binding Rossmann-like Domain"/>
    <property type="match status" value="1"/>
</dbReference>
<dbReference type="GO" id="GO:0016491">
    <property type="term" value="F:oxidoreductase activity"/>
    <property type="evidence" value="ECO:0007669"/>
    <property type="project" value="UniProtKB-KW"/>
</dbReference>
<evidence type="ECO:0000256" key="1">
    <source>
        <dbReference type="ARBA" id="ARBA00023002"/>
    </source>
</evidence>
<dbReference type="PANTHER" id="PTHR43818:SF11">
    <property type="entry name" value="BCDNA.GH03377"/>
    <property type="match status" value="1"/>
</dbReference>
<keyword evidence="5" id="KW-1185">Reference proteome</keyword>
<keyword evidence="1" id="KW-0560">Oxidoreductase</keyword>
<name>A0A7L7L8R6_9BACT</name>
<dbReference type="InterPro" id="IPR036291">
    <property type="entry name" value="NAD(P)-bd_dom_sf"/>
</dbReference>
<reference evidence="4 5" key="1">
    <citation type="submission" date="2020-08" db="EMBL/GenBank/DDBJ databases">
        <title>Adhaeribacter dokdonensis sp. nov., isolated from the rhizosphere of Elymus tsukushiensis, a plant native to the Dokdo Islands, Republic of Korea.</title>
        <authorList>
            <person name="Ghim S.Y."/>
        </authorList>
    </citation>
    <scope>NUCLEOTIDE SEQUENCE [LARGE SCALE GENOMIC DNA]</scope>
    <source>
        <strain evidence="4 5">KUDC8001</strain>
    </source>
</reference>
<dbReference type="InterPro" id="IPR055170">
    <property type="entry name" value="GFO_IDH_MocA-like_dom"/>
</dbReference>
<dbReference type="AlphaFoldDB" id="A0A7L7L8R6"/>
<dbReference type="InterPro" id="IPR050463">
    <property type="entry name" value="Gfo/Idh/MocA_oxidrdct_glycsds"/>
</dbReference>
<dbReference type="EMBL" id="CP055153">
    <property type="protein sequence ID" value="QMU29211.1"/>
    <property type="molecule type" value="Genomic_DNA"/>
</dbReference>
<dbReference type="Pfam" id="PF22725">
    <property type="entry name" value="GFO_IDH_MocA_C3"/>
    <property type="match status" value="1"/>
</dbReference>
<dbReference type="Pfam" id="PF01408">
    <property type="entry name" value="GFO_IDH_MocA"/>
    <property type="match status" value="1"/>
</dbReference>
<dbReference type="Proteomes" id="UP000514509">
    <property type="component" value="Chromosome"/>
</dbReference>
<evidence type="ECO:0000259" key="2">
    <source>
        <dbReference type="Pfam" id="PF01408"/>
    </source>
</evidence>